<name>A0A4V2K1Z9_9APHY</name>
<gene>
    <name evidence="7" type="ORF">BD311DRAFT_650340</name>
</gene>
<accession>A0A4V2K1Z9</accession>
<keyword evidence="2 5" id="KW-0812">Transmembrane</keyword>
<feature type="transmembrane region" description="Helical" evidence="5">
    <location>
        <begin position="302"/>
        <end position="323"/>
    </location>
</feature>
<feature type="transmembrane region" description="Helical" evidence="5">
    <location>
        <begin position="110"/>
        <end position="131"/>
    </location>
</feature>
<keyword evidence="3 5" id="KW-1133">Transmembrane helix</keyword>
<dbReference type="InterPro" id="IPR011701">
    <property type="entry name" value="MFS"/>
</dbReference>
<evidence type="ECO:0000256" key="4">
    <source>
        <dbReference type="ARBA" id="ARBA00023136"/>
    </source>
</evidence>
<reference evidence="7" key="1">
    <citation type="submission" date="2019-01" db="EMBL/GenBank/DDBJ databases">
        <title>Draft genome sequences of three monokaryotic isolates of the white-rot basidiomycete fungus Dichomitus squalens.</title>
        <authorList>
            <consortium name="DOE Joint Genome Institute"/>
            <person name="Lopez S.C."/>
            <person name="Andreopoulos B."/>
            <person name="Pangilinan J."/>
            <person name="Lipzen A."/>
            <person name="Riley R."/>
            <person name="Ahrendt S."/>
            <person name="Ng V."/>
            <person name="Barry K."/>
            <person name="Daum C."/>
            <person name="Grigoriev I.V."/>
            <person name="Hilden K.S."/>
            <person name="Makela M.R."/>
            <person name="de Vries R.P."/>
        </authorList>
    </citation>
    <scope>NUCLEOTIDE SEQUENCE [LARGE SCALE GENOMIC DNA]</scope>
    <source>
        <strain evidence="7">OM18370.1</strain>
    </source>
</reference>
<organism evidence="7">
    <name type="scientific">Dichomitus squalens</name>
    <dbReference type="NCBI Taxonomy" id="114155"/>
    <lineage>
        <taxon>Eukaryota</taxon>
        <taxon>Fungi</taxon>
        <taxon>Dikarya</taxon>
        <taxon>Basidiomycota</taxon>
        <taxon>Agaricomycotina</taxon>
        <taxon>Agaricomycetes</taxon>
        <taxon>Polyporales</taxon>
        <taxon>Polyporaceae</taxon>
        <taxon>Dichomitus</taxon>
    </lineage>
</organism>
<dbReference type="Proteomes" id="UP000292957">
    <property type="component" value="Unassembled WGS sequence"/>
</dbReference>
<dbReference type="PROSITE" id="PS50850">
    <property type="entry name" value="MFS"/>
    <property type="match status" value="1"/>
</dbReference>
<dbReference type="SUPFAM" id="SSF103473">
    <property type="entry name" value="MFS general substrate transporter"/>
    <property type="match status" value="1"/>
</dbReference>
<feature type="transmembrane region" description="Helical" evidence="5">
    <location>
        <begin position="329"/>
        <end position="349"/>
    </location>
</feature>
<feature type="transmembrane region" description="Helical" evidence="5">
    <location>
        <begin position="222"/>
        <end position="248"/>
    </location>
</feature>
<feature type="transmembrane region" description="Helical" evidence="5">
    <location>
        <begin position="260"/>
        <end position="281"/>
    </location>
</feature>
<evidence type="ECO:0000259" key="6">
    <source>
        <dbReference type="PROSITE" id="PS50850"/>
    </source>
</evidence>
<feature type="transmembrane region" description="Helical" evidence="5">
    <location>
        <begin position="76"/>
        <end position="98"/>
    </location>
</feature>
<comment type="subcellular location">
    <subcellularLocation>
        <location evidence="1">Membrane</location>
        <topology evidence="1">Multi-pass membrane protein</topology>
    </subcellularLocation>
</comment>
<feature type="transmembrane region" description="Helical" evidence="5">
    <location>
        <begin position="390"/>
        <end position="418"/>
    </location>
</feature>
<sequence>MVAPAAQQIASGFHITDQFQVNLTISIFVLAYAFGPLFLGPLCEIFGRTRVLRACNLFFFAWNLACGFAQSEGQLIAFRFLAGIGGSSPLAVGGAVLGDMWTPEERGQSIAIYSLAPLLGPVVGPIAGGWIAERSTWRWVFWSTSIAAFVIQIVGLWTLQETYAPILLARKAKKIRAKLDAEGGRAGKEVRTIFQKTAKRDYKQFMFVSLCRPFIMTAQEPIIILLGAYLAFVYGVIYLVLTTIPLIYTDIYHENSGIVGLQYISLGVGLTIASQINARLLDVVYMRLKTKNGGVGEPEFRLPCVFPGMLLLPIGLLIAGWGAQERTHWILPDIGFALVGAGIILTFQGMQMYIIDAFAQYAASALAATSFLRSVAGFGFPLFAPAMFKALGYGVGNTVLAAIAFAIGCPAIWLFWVYGKTIREMSKHAQSK</sequence>
<dbReference type="Pfam" id="PF07690">
    <property type="entry name" value="MFS_1"/>
    <property type="match status" value="1"/>
</dbReference>
<dbReference type="EMBL" id="ML143388">
    <property type="protein sequence ID" value="TBU34743.1"/>
    <property type="molecule type" value="Genomic_DNA"/>
</dbReference>
<dbReference type="AlphaFoldDB" id="A0A4V2K1Z9"/>
<proteinExistence type="predicted"/>
<dbReference type="PANTHER" id="PTHR23502">
    <property type="entry name" value="MAJOR FACILITATOR SUPERFAMILY"/>
    <property type="match status" value="1"/>
</dbReference>
<dbReference type="InterPro" id="IPR020846">
    <property type="entry name" value="MFS_dom"/>
</dbReference>
<dbReference type="OrthoDB" id="6770063at2759"/>
<feature type="transmembrane region" description="Helical" evidence="5">
    <location>
        <begin position="51"/>
        <end position="70"/>
    </location>
</feature>
<feature type="transmembrane region" description="Helical" evidence="5">
    <location>
        <begin position="361"/>
        <end position="384"/>
    </location>
</feature>
<dbReference type="FunFam" id="1.20.1250.20:FF:000011">
    <property type="entry name" value="MFS multidrug transporter, putative"/>
    <property type="match status" value="1"/>
</dbReference>
<evidence type="ECO:0000256" key="1">
    <source>
        <dbReference type="ARBA" id="ARBA00004141"/>
    </source>
</evidence>
<evidence type="ECO:0000256" key="5">
    <source>
        <dbReference type="SAM" id="Phobius"/>
    </source>
</evidence>
<dbReference type="GO" id="GO:0016020">
    <property type="term" value="C:membrane"/>
    <property type="evidence" value="ECO:0007669"/>
    <property type="project" value="UniProtKB-SubCell"/>
</dbReference>
<feature type="domain" description="Major facilitator superfamily (MFS) profile" evidence="6">
    <location>
        <begin position="1"/>
        <end position="422"/>
    </location>
</feature>
<dbReference type="Gene3D" id="1.20.1250.20">
    <property type="entry name" value="MFS general substrate transporter like domains"/>
    <property type="match status" value="1"/>
</dbReference>
<dbReference type="CDD" id="cd17323">
    <property type="entry name" value="MFS_Tpo1_MDR_like"/>
    <property type="match status" value="1"/>
</dbReference>
<dbReference type="InterPro" id="IPR036259">
    <property type="entry name" value="MFS_trans_sf"/>
</dbReference>
<protein>
    <submittedName>
        <fullName evidence="7">MFS polyamine transporter</fullName>
    </submittedName>
</protein>
<evidence type="ECO:0000256" key="2">
    <source>
        <dbReference type="ARBA" id="ARBA00022692"/>
    </source>
</evidence>
<dbReference type="PANTHER" id="PTHR23502:SF60">
    <property type="entry name" value="MAJOR FACILITATOR SUPERFAMILY (MFS) PROFILE DOMAIN-CONTAINING PROTEIN-RELATED"/>
    <property type="match status" value="1"/>
</dbReference>
<keyword evidence="4 5" id="KW-0472">Membrane</keyword>
<dbReference type="GO" id="GO:0022857">
    <property type="term" value="F:transmembrane transporter activity"/>
    <property type="evidence" value="ECO:0007669"/>
    <property type="project" value="InterPro"/>
</dbReference>
<evidence type="ECO:0000256" key="3">
    <source>
        <dbReference type="ARBA" id="ARBA00022989"/>
    </source>
</evidence>
<feature type="transmembrane region" description="Helical" evidence="5">
    <location>
        <begin position="19"/>
        <end position="39"/>
    </location>
</feature>
<evidence type="ECO:0000313" key="7">
    <source>
        <dbReference type="EMBL" id="TBU34743.1"/>
    </source>
</evidence>
<feature type="transmembrane region" description="Helical" evidence="5">
    <location>
        <begin position="137"/>
        <end position="159"/>
    </location>
</feature>